<protein>
    <submittedName>
        <fullName evidence="2">Uncharacterized protein</fullName>
    </submittedName>
</protein>
<keyword evidence="1" id="KW-1133">Transmembrane helix</keyword>
<comment type="caution">
    <text evidence="2">The sequence shown here is derived from an EMBL/GenBank/DDBJ whole genome shotgun (WGS) entry which is preliminary data.</text>
</comment>
<feature type="transmembrane region" description="Helical" evidence="1">
    <location>
        <begin position="115"/>
        <end position="137"/>
    </location>
</feature>
<feature type="transmembrane region" description="Helical" evidence="1">
    <location>
        <begin position="48"/>
        <end position="68"/>
    </location>
</feature>
<sequence length="144" mass="16570">MALKIFKAFWFLSVVVVVIDVLYTYAGLPEHVVVKEEATGQITIGRDAFFYTAVAFIILVNALVYLIAKIQKHRPDFRTWFYGFMMAVNVFFVIALSFIALYNSSEKFDYSRIDFAIYGSVALIAVWAISWPVYSIYRKFSVKS</sequence>
<feature type="transmembrane region" description="Helical" evidence="1">
    <location>
        <begin position="80"/>
        <end position="103"/>
    </location>
</feature>
<proteinExistence type="predicted"/>
<keyword evidence="3" id="KW-1185">Reference proteome</keyword>
<gene>
    <name evidence="2" type="ORF">JI741_23460</name>
</gene>
<evidence type="ECO:0000313" key="2">
    <source>
        <dbReference type="EMBL" id="MBL0744209.1"/>
    </source>
</evidence>
<organism evidence="2 3">
    <name type="scientific">Chryseolinea lacunae</name>
    <dbReference type="NCBI Taxonomy" id="2801331"/>
    <lineage>
        <taxon>Bacteria</taxon>
        <taxon>Pseudomonadati</taxon>
        <taxon>Bacteroidota</taxon>
        <taxon>Cytophagia</taxon>
        <taxon>Cytophagales</taxon>
        <taxon>Fulvivirgaceae</taxon>
        <taxon>Chryseolinea</taxon>
    </lineage>
</organism>
<evidence type="ECO:0000256" key="1">
    <source>
        <dbReference type="SAM" id="Phobius"/>
    </source>
</evidence>
<keyword evidence="1" id="KW-0812">Transmembrane</keyword>
<dbReference type="EMBL" id="JAERRB010000010">
    <property type="protein sequence ID" value="MBL0744209.1"/>
    <property type="molecule type" value="Genomic_DNA"/>
</dbReference>
<evidence type="ECO:0000313" key="3">
    <source>
        <dbReference type="Proteomes" id="UP000613030"/>
    </source>
</evidence>
<accession>A0ABS1KXM4</accession>
<feature type="transmembrane region" description="Helical" evidence="1">
    <location>
        <begin position="9"/>
        <end position="28"/>
    </location>
</feature>
<keyword evidence="1" id="KW-0472">Membrane</keyword>
<dbReference type="Proteomes" id="UP000613030">
    <property type="component" value="Unassembled WGS sequence"/>
</dbReference>
<reference evidence="2 3" key="1">
    <citation type="submission" date="2021-01" db="EMBL/GenBank/DDBJ databases">
        <title>Chryseolinea sp. Jin1 Genome sequencing and assembly.</title>
        <authorList>
            <person name="Kim I."/>
        </authorList>
    </citation>
    <scope>NUCLEOTIDE SEQUENCE [LARGE SCALE GENOMIC DNA]</scope>
    <source>
        <strain evidence="2 3">Jin1</strain>
    </source>
</reference>
<dbReference type="RefSeq" id="WP_202013867.1">
    <property type="nucleotide sequence ID" value="NZ_JAERRB010000010.1"/>
</dbReference>
<name>A0ABS1KXM4_9BACT</name>